<protein>
    <submittedName>
        <fullName evidence="1">Uncharacterized protein</fullName>
    </submittedName>
</protein>
<evidence type="ECO:0000313" key="2">
    <source>
        <dbReference type="EMBL" id="CAF4177184.1"/>
    </source>
</evidence>
<sequence length="207" mass="23974">MLTNPWSPPNNYKFSTLNIYGVARSVCSHSWLSTYPWLSYSHVHGEVFCRYCVLFNRKHAISDRAQNTLGQLVLKPLRSLKDASEFLKRHEKNDYHLLSATQAEYFVKTWSHPETSIDRVLDKEDKDQIITNRKILTNIVKCILFLAKQNLAFRGGDDDGLPDAAKLHLGLGENVCKKCNIYEWSNPEPVNKYLWKFHTKTNNQTNS</sequence>
<gene>
    <name evidence="1" type="ORF">OVA965_LOCUS31528</name>
    <name evidence="2" type="ORF">TMI583_LOCUS32365</name>
</gene>
<dbReference type="Proteomes" id="UP000677228">
    <property type="component" value="Unassembled WGS sequence"/>
</dbReference>
<evidence type="ECO:0000313" key="3">
    <source>
        <dbReference type="Proteomes" id="UP000677228"/>
    </source>
</evidence>
<evidence type="ECO:0000313" key="1">
    <source>
        <dbReference type="EMBL" id="CAF1367789.1"/>
    </source>
</evidence>
<comment type="caution">
    <text evidence="1">The sequence shown here is derived from an EMBL/GenBank/DDBJ whole genome shotgun (WGS) entry which is preliminary data.</text>
</comment>
<dbReference type="EMBL" id="CAJNOK010023796">
    <property type="protein sequence ID" value="CAF1367789.1"/>
    <property type="molecule type" value="Genomic_DNA"/>
</dbReference>
<accession>A0A8S2F144</accession>
<reference evidence="1" key="1">
    <citation type="submission" date="2021-02" db="EMBL/GenBank/DDBJ databases">
        <authorList>
            <person name="Nowell W R."/>
        </authorList>
    </citation>
    <scope>NUCLEOTIDE SEQUENCE</scope>
</reference>
<proteinExistence type="predicted"/>
<name>A0A8S2F144_9BILA</name>
<dbReference type="EMBL" id="CAJOBA010045461">
    <property type="protein sequence ID" value="CAF4177184.1"/>
    <property type="molecule type" value="Genomic_DNA"/>
</dbReference>
<dbReference type="AlphaFoldDB" id="A0A8S2F144"/>
<dbReference type="Proteomes" id="UP000682733">
    <property type="component" value="Unassembled WGS sequence"/>
</dbReference>
<organism evidence="1 3">
    <name type="scientific">Didymodactylos carnosus</name>
    <dbReference type="NCBI Taxonomy" id="1234261"/>
    <lineage>
        <taxon>Eukaryota</taxon>
        <taxon>Metazoa</taxon>
        <taxon>Spiralia</taxon>
        <taxon>Gnathifera</taxon>
        <taxon>Rotifera</taxon>
        <taxon>Eurotatoria</taxon>
        <taxon>Bdelloidea</taxon>
        <taxon>Philodinida</taxon>
        <taxon>Philodinidae</taxon>
        <taxon>Didymodactylos</taxon>
    </lineage>
</organism>